<proteinExistence type="predicted"/>
<keyword evidence="3" id="KW-1185">Reference proteome</keyword>
<keyword evidence="1" id="KW-0812">Transmembrane</keyword>
<comment type="caution">
    <text evidence="2">The sequence shown here is derived from an EMBL/GenBank/DDBJ whole genome shotgun (WGS) entry which is preliminary data.</text>
</comment>
<gene>
    <name evidence="2" type="ORF">ACFSC7_11780</name>
</gene>
<dbReference type="RefSeq" id="WP_149892900.1">
    <property type="nucleotide sequence ID" value="NZ_JBHUFA010000004.1"/>
</dbReference>
<feature type="transmembrane region" description="Helical" evidence="1">
    <location>
        <begin position="6"/>
        <end position="22"/>
    </location>
</feature>
<dbReference type="Proteomes" id="UP001597327">
    <property type="component" value="Unassembled WGS sequence"/>
</dbReference>
<reference evidence="3" key="1">
    <citation type="journal article" date="2019" name="Int. J. Syst. Evol. Microbiol.">
        <title>The Global Catalogue of Microorganisms (GCM) 10K type strain sequencing project: providing services to taxonomists for standard genome sequencing and annotation.</title>
        <authorList>
            <consortium name="The Broad Institute Genomics Platform"/>
            <consortium name="The Broad Institute Genome Sequencing Center for Infectious Disease"/>
            <person name="Wu L."/>
            <person name="Ma J."/>
        </authorList>
    </citation>
    <scope>NUCLEOTIDE SEQUENCE [LARGE SCALE GENOMIC DNA]</scope>
    <source>
        <strain evidence="3">JCM 3369</strain>
    </source>
</reference>
<dbReference type="EMBL" id="JBHUFA010000004">
    <property type="protein sequence ID" value="MFD1696198.1"/>
    <property type="molecule type" value="Genomic_DNA"/>
</dbReference>
<feature type="transmembrane region" description="Helical" evidence="1">
    <location>
        <begin position="42"/>
        <end position="60"/>
    </location>
</feature>
<evidence type="ECO:0000313" key="3">
    <source>
        <dbReference type="Proteomes" id="UP001597327"/>
    </source>
</evidence>
<name>A0ABW4JYH6_9HYPH</name>
<sequence>MPDAIHLTPLTGALLVLVVVACGHKFRDAWKKQEEGWRRRAWLYGVPAGVGLLMLAFIPLKT</sequence>
<keyword evidence="1" id="KW-1133">Transmembrane helix</keyword>
<keyword evidence="1" id="KW-0472">Membrane</keyword>
<accession>A0ABW4JYH6</accession>
<protein>
    <submittedName>
        <fullName evidence="2">Uncharacterized protein</fullName>
    </submittedName>
</protein>
<evidence type="ECO:0000313" key="2">
    <source>
        <dbReference type="EMBL" id="MFD1696198.1"/>
    </source>
</evidence>
<evidence type="ECO:0000256" key="1">
    <source>
        <dbReference type="SAM" id="Phobius"/>
    </source>
</evidence>
<organism evidence="2 3">
    <name type="scientific">Roseibium aestuarii</name>
    <dbReference type="NCBI Taxonomy" id="2600299"/>
    <lineage>
        <taxon>Bacteria</taxon>
        <taxon>Pseudomonadati</taxon>
        <taxon>Pseudomonadota</taxon>
        <taxon>Alphaproteobacteria</taxon>
        <taxon>Hyphomicrobiales</taxon>
        <taxon>Stappiaceae</taxon>
        <taxon>Roseibium</taxon>
    </lineage>
</organism>